<dbReference type="EMBL" id="JBHSFQ010000030">
    <property type="protein sequence ID" value="MFC4564951.1"/>
    <property type="molecule type" value="Genomic_DNA"/>
</dbReference>
<name>A0ABV9E3P6_9ACTN</name>
<evidence type="ECO:0000313" key="1">
    <source>
        <dbReference type="EMBL" id="MFC4564951.1"/>
    </source>
</evidence>
<gene>
    <name evidence="1" type="ORF">ACFO4E_24085</name>
</gene>
<sequence>MDASGETTFRLRRQTAGRGRFAEVTVRVEAARQNGVVVSDRAFAWRLDAYGPDAVFGGAFDAEPAREAVDGLWAALRARGEAAPSVLVSVARIVESYADTGPGDIRFAAEQAVLRALGREPGGQQG</sequence>
<accession>A0ABV9E3P6</accession>
<comment type="caution">
    <text evidence="1">The sequence shown here is derived from an EMBL/GenBank/DDBJ whole genome shotgun (WGS) entry which is preliminary data.</text>
</comment>
<dbReference type="Proteomes" id="UP001595923">
    <property type="component" value="Unassembled WGS sequence"/>
</dbReference>
<organism evidence="1 2">
    <name type="scientific">Nocardiopsis mangrovi</name>
    <dbReference type="NCBI Taxonomy" id="1179818"/>
    <lineage>
        <taxon>Bacteria</taxon>
        <taxon>Bacillati</taxon>
        <taxon>Actinomycetota</taxon>
        <taxon>Actinomycetes</taxon>
        <taxon>Streptosporangiales</taxon>
        <taxon>Nocardiopsidaceae</taxon>
        <taxon>Nocardiopsis</taxon>
    </lineage>
</organism>
<reference evidence="2" key="1">
    <citation type="journal article" date="2019" name="Int. J. Syst. Evol. Microbiol.">
        <title>The Global Catalogue of Microorganisms (GCM) 10K type strain sequencing project: providing services to taxonomists for standard genome sequencing and annotation.</title>
        <authorList>
            <consortium name="The Broad Institute Genomics Platform"/>
            <consortium name="The Broad Institute Genome Sequencing Center for Infectious Disease"/>
            <person name="Wu L."/>
            <person name="Ma J."/>
        </authorList>
    </citation>
    <scope>NUCLEOTIDE SEQUENCE [LARGE SCALE GENOMIC DNA]</scope>
    <source>
        <strain evidence="2">XZYJ18</strain>
    </source>
</reference>
<proteinExistence type="predicted"/>
<evidence type="ECO:0000313" key="2">
    <source>
        <dbReference type="Proteomes" id="UP001595923"/>
    </source>
</evidence>
<dbReference type="RefSeq" id="WP_378578528.1">
    <property type="nucleotide sequence ID" value="NZ_JBHSFQ010000030.1"/>
</dbReference>
<protein>
    <submittedName>
        <fullName evidence="1">Uncharacterized protein</fullName>
    </submittedName>
</protein>
<keyword evidence="2" id="KW-1185">Reference proteome</keyword>